<dbReference type="InterPro" id="IPR017926">
    <property type="entry name" value="GATASE"/>
</dbReference>
<evidence type="ECO:0000256" key="6">
    <source>
        <dbReference type="ARBA" id="ARBA00022909"/>
    </source>
</evidence>
<dbReference type="VEuPathDB" id="FungiDB:BD410DRAFT_712815"/>
<dbReference type="GO" id="GO:0046654">
    <property type="term" value="P:tetrahydrofolate biosynthetic process"/>
    <property type="evidence" value="ECO:0007669"/>
    <property type="project" value="UniProtKB-UniPathway"/>
</dbReference>
<dbReference type="PRINTS" id="PR00097">
    <property type="entry name" value="ANTSNTHASEII"/>
</dbReference>
<feature type="domain" description="Anthranilate synthase component I N-terminal" evidence="12">
    <location>
        <begin position="274"/>
        <end position="400"/>
    </location>
</feature>
<evidence type="ECO:0000256" key="1">
    <source>
        <dbReference type="ARBA" id="ARBA00001000"/>
    </source>
</evidence>
<dbReference type="SUPFAM" id="SSF56322">
    <property type="entry name" value="ADC synthase"/>
    <property type="match status" value="1"/>
</dbReference>
<dbReference type="InterPro" id="IPR029062">
    <property type="entry name" value="Class_I_gatase-like"/>
</dbReference>
<comment type="pathway">
    <text evidence="2">Cofactor biosynthesis; tetrahydrofolate biosynthesis; 4-aminobenzoate from chorismate: step 1/2.</text>
</comment>
<comment type="catalytic activity">
    <reaction evidence="1">
        <text>chorismate + L-glutamine = 4-amino-4-deoxychorismate + L-glutamate</text>
        <dbReference type="Rhea" id="RHEA:11672"/>
        <dbReference type="ChEBI" id="CHEBI:29748"/>
        <dbReference type="ChEBI" id="CHEBI:29985"/>
        <dbReference type="ChEBI" id="CHEBI:58359"/>
        <dbReference type="ChEBI" id="CHEBI:58406"/>
        <dbReference type="EC" id="2.6.1.85"/>
    </reaction>
</comment>
<evidence type="ECO:0000256" key="9">
    <source>
        <dbReference type="ARBA" id="ARBA00031904"/>
    </source>
</evidence>
<organism evidence="13 14">
    <name type="scientific">Rickenella mellea</name>
    <dbReference type="NCBI Taxonomy" id="50990"/>
    <lineage>
        <taxon>Eukaryota</taxon>
        <taxon>Fungi</taxon>
        <taxon>Dikarya</taxon>
        <taxon>Basidiomycota</taxon>
        <taxon>Agaricomycotina</taxon>
        <taxon>Agaricomycetes</taxon>
        <taxon>Hymenochaetales</taxon>
        <taxon>Rickenellaceae</taxon>
        <taxon>Rickenella</taxon>
    </lineage>
</organism>
<dbReference type="STRING" id="50990.A0A4Y7QK86"/>
<evidence type="ECO:0000259" key="11">
    <source>
        <dbReference type="Pfam" id="PF00425"/>
    </source>
</evidence>
<dbReference type="Pfam" id="PF00425">
    <property type="entry name" value="Chorismate_bind"/>
    <property type="match status" value="1"/>
</dbReference>
<dbReference type="Pfam" id="PF04715">
    <property type="entry name" value="Anth_synt_I_N"/>
    <property type="match status" value="1"/>
</dbReference>
<keyword evidence="14" id="KW-1185">Reference proteome</keyword>
<reference evidence="13 14" key="1">
    <citation type="submission" date="2018-06" db="EMBL/GenBank/DDBJ databases">
        <title>A transcriptomic atlas of mushroom development highlights an independent origin of complex multicellularity.</title>
        <authorList>
            <consortium name="DOE Joint Genome Institute"/>
            <person name="Krizsan K."/>
            <person name="Almasi E."/>
            <person name="Merenyi Z."/>
            <person name="Sahu N."/>
            <person name="Viragh M."/>
            <person name="Koszo T."/>
            <person name="Mondo S."/>
            <person name="Kiss B."/>
            <person name="Balint B."/>
            <person name="Kues U."/>
            <person name="Barry K."/>
            <person name="Hegedus J.C."/>
            <person name="Henrissat B."/>
            <person name="Johnson J."/>
            <person name="Lipzen A."/>
            <person name="Ohm R."/>
            <person name="Nagy I."/>
            <person name="Pangilinan J."/>
            <person name="Yan J."/>
            <person name="Xiong Y."/>
            <person name="Grigoriev I.V."/>
            <person name="Hibbett D.S."/>
            <person name="Nagy L.G."/>
        </authorList>
    </citation>
    <scope>NUCLEOTIDE SEQUENCE [LARGE SCALE GENOMIC DNA]</scope>
    <source>
        <strain evidence="13 14">SZMC22713</strain>
    </source>
</reference>
<dbReference type="InterPro" id="IPR019999">
    <property type="entry name" value="Anth_synth_I-like"/>
</dbReference>
<evidence type="ECO:0000256" key="2">
    <source>
        <dbReference type="ARBA" id="ARBA00005009"/>
    </source>
</evidence>
<accession>A0A4Y7QK86</accession>
<dbReference type="GO" id="GO:0046656">
    <property type="term" value="P:folic acid biosynthetic process"/>
    <property type="evidence" value="ECO:0007669"/>
    <property type="project" value="UniProtKB-KW"/>
</dbReference>
<dbReference type="Gene3D" id="3.60.120.10">
    <property type="entry name" value="Anthranilate synthase"/>
    <property type="match status" value="1"/>
</dbReference>
<dbReference type="GO" id="GO:0005737">
    <property type="term" value="C:cytoplasm"/>
    <property type="evidence" value="ECO:0007669"/>
    <property type="project" value="TreeGrafter"/>
</dbReference>
<dbReference type="GO" id="GO:0046820">
    <property type="term" value="F:4-amino-4-deoxychorismate synthase activity"/>
    <property type="evidence" value="ECO:0007669"/>
    <property type="project" value="UniProtKB-EC"/>
</dbReference>
<evidence type="ECO:0000256" key="7">
    <source>
        <dbReference type="ARBA" id="ARBA00022962"/>
    </source>
</evidence>
<sequence length="743" mass="81644">MGASKVLLVDSYDSFTHNLAALIVEAIPSSEVYIIHNDQLSSSEVIESLQYFSAVVVGPGPGSPEISSDVGIVKDLWHLPQSSLLPIFGVCLGLQSLAVENGANLKRLEVVKHGQLSRIQHDGDGLFEGIVDAEVVRYHSLHVQAAGSAPKLQELAWADDGAENGGRVVMALKHRFRPFWAVQYHPESVRTDGSGLQILQNFWSLARRWSSDHARVEVDWSEGATALVGQPWPHHSPCRTQASQQRSVVTTTTIHAPHLTAPQICEISGVHNSPTDFVLLESRAQPGRYSIIACLQPTSLKVSHHVGDDFVLLRRSKHSAFERLGSDIWTWLAAFSRAKYAVGGLPNIPFWGGFIGYFSYEIGVHSLGCKIRHQGGHKHPDASLVFVERSIVVDTMTGDVHIQSIIPNDAGWVAATALTLRTAANIADAEVSTAKCDRVHASSFMLPDKAAYINKVNLAKEHLYAGESYELCVTARTRVAVPKSYPGSSCASSWDLYSTVRSVNPAPYGAYVRIHPTTLVSSSPERFLSCSRPPYQKFQLRPIKGTVRKGCDMTRERAENILNSPKEIAENLMIVDLIRHDLYGVLGKDVKVTKFCGIEEYQTVWQLVSVIEGSPHFAQGDQTCDNQLGWEVLKRSLPPGIMTGAPKKRSVEILQNLEDDARNLYSGVVGYHCVSGAADWSVVIRSCFKYDPHPDDPDGYDKDEWVLGAGGAITALSDAEAEWDEMEVKLQSVLRAFKLESLA</sequence>
<dbReference type="PANTHER" id="PTHR11236">
    <property type="entry name" value="AMINOBENZOATE/ANTHRANILATE SYNTHASE"/>
    <property type="match status" value="1"/>
</dbReference>
<dbReference type="AlphaFoldDB" id="A0A4Y7QK86"/>
<name>A0A4Y7QK86_9AGAM</name>
<keyword evidence="7" id="KW-0315">Glutamine amidotransferase</keyword>
<dbReference type="GO" id="GO:0008153">
    <property type="term" value="P:4-aminobenzoate biosynthetic process"/>
    <property type="evidence" value="ECO:0007669"/>
    <property type="project" value="TreeGrafter"/>
</dbReference>
<evidence type="ECO:0000256" key="4">
    <source>
        <dbReference type="ARBA" id="ARBA00013139"/>
    </source>
</evidence>
<gene>
    <name evidence="13" type="ORF">BD410DRAFT_712815</name>
</gene>
<comment type="similarity">
    <text evidence="3">In the C-terminal section; belongs to the anthranilate synthase component I family.</text>
</comment>
<dbReference type="UniPathway" id="UPA00077">
    <property type="reaction ID" value="UER00149"/>
</dbReference>
<dbReference type="EC" id="2.6.1.85" evidence="4"/>
<protein>
    <recommendedName>
        <fullName evidence="4">aminodeoxychorismate synthase</fullName>
        <ecNumber evidence="4">2.6.1.85</ecNumber>
    </recommendedName>
    <alternativeName>
        <fullName evidence="8">Para-aminobenzoate synthase</fullName>
    </alternativeName>
    <alternativeName>
        <fullName evidence="9">p-aminobenzoic acid synthase</fullName>
    </alternativeName>
</protein>
<evidence type="ECO:0000256" key="5">
    <source>
        <dbReference type="ARBA" id="ARBA00022679"/>
    </source>
</evidence>
<dbReference type="InterPro" id="IPR005801">
    <property type="entry name" value="ADC_synthase"/>
</dbReference>
<dbReference type="EMBL" id="ML170158">
    <property type="protein sequence ID" value="TDL28063.1"/>
    <property type="molecule type" value="Genomic_DNA"/>
</dbReference>
<dbReference type="Proteomes" id="UP000294933">
    <property type="component" value="Unassembled WGS sequence"/>
</dbReference>
<dbReference type="OrthoDB" id="64220at2759"/>
<dbReference type="CDD" id="cd01743">
    <property type="entry name" value="GATase1_Anthranilate_Synthase"/>
    <property type="match status" value="1"/>
</dbReference>
<evidence type="ECO:0000256" key="3">
    <source>
        <dbReference type="ARBA" id="ARBA00005970"/>
    </source>
</evidence>
<dbReference type="NCBIfam" id="TIGR00566">
    <property type="entry name" value="trpG_papA"/>
    <property type="match status" value="1"/>
</dbReference>
<dbReference type="PRINTS" id="PR00096">
    <property type="entry name" value="GATASE"/>
</dbReference>
<feature type="domain" description="Chorismate-utilising enzyme C-terminal" evidence="11">
    <location>
        <begin position="449"/>
        <end position="729"/>
    </location>
</feature>
<dbReference type="GO" id="GO:0000162">
    <property type="term" value="P:L-tryptophan biosynthetic process"/>
    <property type="evidence" value="ECO:0007669"/>
    <property type="project" value="TreeGrafter"/>
</dbReference>
<dbReference type="NCBIfam" id="TIGR01823">
    <property type="entry name" value="PabB-fungal"/>
    <property type="match status" value="1"/>
</dbReference>
<evidence type="ECO:0000259" key="10">
    <source>
        <dbReference type="Pfam" id="PF00117"/>
    </source>
</evidence>
<dbReference type="InterPro" id="IPR015890">
    <property type="entry name" value="Chorismate_C"/>
</dbReference>
<dbReference type="Pfam" id="PF00117">
    <property type="entry name" value="GATase"/>
    <property type="match status" value="1"/>
</dbReference>
<evidence type="ECO:0000259" key="12">
    <source>
        <dbReference type="Pfam" id="PF04715"/>
    </source>
</evidence>
<dbReference type="SUPFAM" id="SSF52317">
    <property type="entry name" value="Class I glutamine amidotransferase-like"/>
    <property type="match status" value="1"/>
</dbReference>
<evidence type="ECO:0000313" key="13">
    <source>
        <dbReference type="EMBL" id="TDL28063.1"/>
    </source>
</evidence>
<dbReference type="PROSITE" id="PS51273">
    <property type="entry name" value="GATASE_TYPE_1"/>
    <property type="match status" value="1"/>
</dbReference>
<keyword evidence="5" id="KW-0808">Transferase</keyword>
<keyword evidence="6" id="KW-0289">Folate biosynthesis</keyword>
<dbReference type="Gene3D" id="3.40.50.880">
    <property type="match status" value="1"/>
</dbReference>
<dbReference type="InterPro" id="IPR006221">
    <property type="entry name" value="TrpG/PapA_dom"/>
</dbReference>
<dbReference type="PANTHER" id="PTHR11236:SF18">
    <property type="entry name" value="AMINODEOXYCHORISMATE SYNTHASE"/>
    <property type="match status" value="1"/>
</dbReference>
<evidence type="ECO:0000256" key="8">
    <source>
        <dbReference type="ARBA" id="ARBA00031329"/>
    </source>
</evidence>
<dbReference type="InterPro" id="IPR006805">
    <property type="entry name" value="Anth_synth_I_N"/>
</dbReference>
<evidence type="ECO:0000313" key="14">
    <source>
        <dbReference type="Proteomes" id="UP000294933"/>
    </source>
</evidence>
<dbReference type="InterPro" id="IPR010117">
    <property type="entry name" value="PabB_fungal"/>
</dbReference>
<proteinExistence type="inferred from homology"/>
<feature type="domain" description="Glutamine amidotransferase" evidence="10">
    <location>
        <begin position="7"/>
        <end position="202"/>
    </location>
</feature>